<keyword evidence="2" id="KW-1185">Reference proteome</keyword>
<protein>
    <submittedName>
        <fullName evidence="1">Uncharacterized protein</fullName>
    </submittedName>
</protein>
<evidence type="ECO:0000313" key="2">
    <source>
        <dbReference type="Proteomes" id="UP001057279"/>
    </source>
</evidence>
<proteinExistence type="predicted"/>
<organism evidence="1 2">
    <name type="scientific">Ovis ammon polii x Ovis aries</name>
    <dbReference type="NCBI Taxonomy" id="2918886"/>
    <lineage>
        <taxon>Eukaryota</taxon>
        <taxon>Metazoa</taxon>
        <taxon>Chordata</taxon>
        <taxon>Craniata</taxon>
        <taxon>Vertebrata</taxon>
        <taxon>Euteleostomi</taxon>
        <taxon>Mammalia</taxon>
        <taxon>Eutheria</taxon>
        <taxon>Laurasiatheria</taxon>
        <taxon>Artiodactyla</taxon>
        <taxon>Ruminantia</taxon>
        <taxon>Pecora</taxon>
        <taxon>Bovidae</taxon>
        <taxon>Caprinae</taxon>
        <taxon>Ovis</taxon>
    </lineage>
</organism>
<reference evidence="1" key="1">
    <citation type="submission" date="2022-03" db="EMBL/GenBank/DDBJ databases">
        <title>Genomic analyses of argali, domestic sheep and their hybrids provide insights into chromosomal evolution, heterosis and genetic basis of agronomic traits.</title>
        <authorList>
            <person name="Li M."/>
        </authorList>
    </citation>
    <scope>NUCLEOTIDE SEQUENCE</scope>
    <source>
        <strain evidence="1">F1 hybrid</strain>
    </source>
</reference>
<dbReference type="Proteomes" id="UP001057279">
    <property type="component" value="Chromosome X"/>
</dbReference>
<comment type="caution">
    <text evidence="1">The sequence shown here is derived from an EMBL/GenBank/DDBJ whole genome shotgun (WGS) entry which is preliminary data.</text>
</comment>
<evidence type="ECO:0000313" key="1">
    <source>
        <dbReference type="EMBL" id="KAI4554535.1"/>
    </source>
</evidence>
<gene>
    <name evidence="1" type="ORF">MJG53_019834</name>
</gene>
<name>A0ACB9U0U9_9CETA</name>
<accession>A0ACB9U0U9</accession>
<dbReference type="EMBL" id="CM043025">
    <property type="protein sequence ID" value="KAI4554535.1"/>
    <property type="molecule type" value="Genomic_DNA"/>
</dbReference>
<sequence>MLNEEKDEGPSNQSAGPRKILEELVYITPMSLNNIARQVNDLINILNTCFGELTKEVDRLYFKLNTLQQSVIQLTDGITQDDLNEGMSLQVRKSKRIFQNTAFQSQHVYSSKSVKRYGKHDSCVQTSSLTMPASYCQDGRESLKICPVSYSEGEEQKRGKVKQKKKHLDYPYEPKCVPQGQPIEDNITVDHITDACGETSRSYVDQSAENSFCTFPFSEISKLLTRTVGKVLSSPLQQPMHGAGDVKNSHTYVNYGTGMGEDLQPQSRTYLKTEVFVSPAAPNSPPPLPPDWLAVLRASKRTSISSVMHSLTQLTPTVFSDPAASPPPDCLQTTLDTALLITPPETDFSPPTPETFQYYELIPDDLVPQSEDQEMPPPLSPPVTSPRIQSRAAVTDLNDSVSDVQSPRSSVPSRLISSLPPPPRYVVPPTSRSSIVPLPRSSNPQTLQSSIPLSSVSSYPQTSVSLIPSSKPSVAQLPRCSVAQPSGCLDTQSSRSSVAQSPRSSVAQPTGHLTAPHPRSSSLKSTKLSTLQSLFSFVQSPSSISSPWALSVSQSSSTPVCPGFKQSPPSTLPMINKARMALMEAIRKGVLLCKTKEQCAPKVKMEIPKNEESHILIRRKAMGYSSGISDSETDWMEEE</sequence>